<evidence type="ECO:0000313" key="3">
    <source>
        <dbReference type="Proteomes" id="UP000199226"/>
    </source>
</evidence>
<name>A0A1G9TMG2_9SPHI</name>
<dbReference type="EMBL" id="FNHH01000013">
    <property type="protein sequence ID" value="SDM48738.1"/>
    <property type="molecule type" value="Genomic_DNA"/>
</dbReference>
<evidence type="ECO:0000256" key="1">
    <source>
        <dbReference type="SAM" id="Phobius"/>
    </source>
</evidence>
<feature type="transmembrane region" description="Helical" evidence="1">
    <location>
        <begin position="7"/>
        <end position="25"/>
    </location>
</feature>
<keyword evidence="1" id="KW-0472">Membrane</keyword>
<keyword evidence="3" id="KW-1185">Reference proteome</keyword>
<sequence>MGTKITLILPVLLMQYISNLAYYHIDVVQVFVDGYNSILN</sequence>
<accession>A0A1G9TMG2</accession>
<dbReference type="Proteomes" id="UP000199226">
    <property type="component" value="Unassembled WGS sequence"/>
</dbReference>
<gene>
    <name evidence="2" type="ORF">SAMN05421813_11375</name>
</gene>
<dbReference type="AlphaFoldDB" id="A0A1G9TMG2"/>
<keyword evidence="1" id="KW-0812">Transmembrane</keyword>
<evidence type="ECO:0000313" key="2">
    <source>
        <dbReference type="EMBL" id="SDM48738.1"/>
    </source>
</evidence>
<reference evidence="3" key="1">
    <citation type="submission" date="2016-10" db="EMBL/GenBank/DDBJ databases">
        <authorList>
            <person name="Varghese N."/>
            <person name="Submissions S."/>
        </authorList>
    </citation>
    <scope>NUCLEOTIDE SEQUENCE [LARGE SCALE GENOMIC DNA]</scope>
    <source>
        <strain evidence="3">DSM 24536</strain>
    </source>
</reference>
<proteinExistence type="predicted"/>
<keyword evidence="1" id="KW-1133">Transmembrane helix</keyword>
<dbReference type="STRING" id="990371.SAMN05421813_11375"/>
<protein>
    <submittedName>
        <fullName evidence="2">Uncharacterized protein</fullName>
    </submittedName>
</protein>
<dbReference type="RefSeq" id="WP_262485654.1">
    <property type="nucleotide sequence ID" value="NZ_FNHH01000013.1"/>
</dbReference>
<organism evidence="2 3">
    <name type="scientific">Daejeonella rubra</name>
    <dbReference type="NCBI Taxonomy" id="990371"/>
    <lineage>
        <taxon>Bacteria</taxon>
        <taxon>Pseudomonadati</taxon>
        <taxon>Bacteroidota</taxon>
        <taxon>Sphingobacteriia</taxon>
        <taxon>Sphingobacteriales</taxon>
        <taxon>Sphingobacteriaceae</taxon>
        <taxon>Daejeonella</taxon>
    </lineage>
</organism>